<accession>A0A2Z6M3R6</accession>
<protein>
    <submittedName>
        <fullName evidence="1">Uncharacterized protein</fullName>
    </submittedName>
</protein>
<sequence>MRMFLSSVSSISLLVVVFIFVFARSGGLGSSSVPGVFCSRSSWSSHRRFAVAVGVLPEFGNPPPLRWVRFGFCCYRVRGI</sequence>
<evidence type="ECO:0000313" key="2">
    <source>
        <dbReference type="Proteomes" id="UP000242715"/>
    </source>
</evidence>
<reference evidence="2" key="1">
    <citation type="journal article" date="2017" name="Front. Plant Sci.">
        <title>Climate Clever Clovers: New Paradigm to Reduce the Environmental Footprint of Ruminants by Breeding Low Methanogenic Forages Utilizing Haplotype Variation.</title>
        <authorList>
            <person name="Kaur P."/>
            <person name="Appels R."/>
            <person name="Bayer P.E."/>
            <person name="Keeble-Gagnere G."/>
            <person name="Wang J."/>
            <person name="Hirakawa H."/>
            <person name="Shirasawa K."/>
            <person name="Vercoe P."/>
            <person name="Stefanova K."/>
            <person name="Durmic Z."/>
            <person name="Nichols P."/>
            <person name="Revell C."/>
            <person name="Isobe S.N."/>
            <person name="Edwards D."/>
            <person name="Erskine W."/>
        </authorList>
    </citation>
    <scope>NUCLEOTIDE SEQUENCE [LARGE SCALE GENOMIC DNA]</scope>
    <source>
        <strain evidence="2">cv. Daliak</strain>
    </source>
</reference>
<name>A0A2Z6M3R6_TRISU</name>
<evidence type="ECO:0000313" key="1">
    <source>
        <dbReference type="EMBL" id="GAU26791.1"/>
    </source>
</evidence>
<keyword evidence="2" id="KW-1185">Reference proteome</keyword>
<organism evidence="1 2">
    <name type="scientific">Trifolium subterraneum</name>
    <name type="common">Subterranean clover</name>
    <dbReference type="NCBI Taxonomy" id="3900"/>
    <lineage>
        <taxon>Eukaryota</taxon>
        <taxon>Viridiplantae</taxon>
        <taxon>Streptophyta</taxon>
        <taxon>Embryophyta</taxon>
        <taxon>Tracheophyta</taxon>
        <taxon>Spermatophyta</taxon>
        <taxon>Magnoliopsida</taxon>
        <taxon>eudicotyledons</taxon>
        <taxon>Gunneridae</taxon>
        <taxon>Pentapetalae</taxon>
        <taxon>rosids</taxon>
        <taxon>fabids</taxon>
        <taxon>Fabales</taxon>
        <taxon>Fabaceae</taxon>
        <taxon>Papilionoideae</taxon>
        <taxon>50 kb inversion clade</taxon>
        <taxon>NPAAA clade</taxon>
        <taxon>Hologalegina</taxon>
        <taxon>IRL clade</taxon>
        <taxon>Trifolieae</taxon>
        <taxon>Trifolium</taxon>
    </lineage>
</organism>
<gene>
    <name evidence="1" type="ORF">TSUD_288960</name>
</gene>
<dbReference type="EMBL" id="DF973342">
    <property type="protein sequence ID" value="GAU26791.1"/>
    <property type="molecule type" value="Genomic_DNA"/>
</dbReference>
<proteinExistence type="predicted"/>
<dbReference type="AlphaFoldDB" id="A0A2Z6M3R6"/>
<dbReference type="Proteomes" id="UP000242715">
    <property type="component" value="Unassembled WGS sequence"/>
</dbReference>